<dbReference type="AlphaFoldDB" id="A0A162KX14"/>
<proteinExistence type="predicted"/>
<name>A0A162KX14_9PROT</name>
<gene>
    <name evidence="3" type="ORF">AUP44_00945</name>
</gene>
<dbReference type="OrthoDB" id="9763456at2"/>
<reference evidence="3 4" key="1">
    <citation type="submission" date="2015-12" db="EMBL/GenBank/DDBJ databases">
        <title>Genome sequence of Tistrella mobilis MCCC 1A02139.</title>
        <authorList>
            <person name="Lu L."/>
            <person name="Lai Q."/>
            <person name="Shao Z."/>
            <person name="Qian P."/>
        </authorList>
    </citation>
    <scope>NUCLEOTIDE SEQUENCE [LARGE SCALE GENOMIC DNA]</scope>
    <source>
        <strain evidence="3 4">MCCC 1A02139</strain>
    </source>
</reference>
<organism evidence="3 4">
    <name type="scientific">Tistrella mobilis</name>
    <dbReference type="NCBI Taxonomy" id="171437"/>
    <lineage>
        <taxon>Bacteria</taxon>
        <taxon>Pseudomonadati</taxon>
        <taxon>Pseudomonadota</taxon>
        <taxon>Alphaproteobacteria</taxon>
        <taxon>Geminicoccales</taxon>
        <taxon>Geminicoccaceae</taxon>
        <taxon>Tistrella</taxon>
    </lineage>
</organism>
<accession>A0A162KX14</accession>
<sequence>MSDRIVRIGGASGFWGDSAVGAPQLVRRADIDYLVFDYLAELTMSILASMRAKAPDQGYATDFVEVAMRAVIKDVAARKIKVLSNAGGVNPRACAAALTRLADEAGVSLKIAIVEGDDLLGKLDDLRSAGVTEMFTGAALPEKLMSANAYLGALPVKAALDAGADVVITGRSADSALALGALMHEFGWAADDYDRLAAGSLVGHILECGCQATGGLHTDWDLVPDWADIGYPIAECAADGSFVVTKPQGTGGLVVPAVVAEQMLYEVGDPAAYMLPDVICDFTAVTMEAVGPDRVRVQGTRGRAPTDSYKASATYMDGWRAVAQLTIIGIDAAAKAQRTADAILARTRAMFRQANLADYRATCTEILGAESMYGPHARAGGAREVVMRLSASHDDRKALGIFAREIAPAGTSWSPGTTGAGGRPKASPVVRLFSFLMPKRDVAVTVTLGDDVMPIRIPSDGMPAQAFGTELIADPAIDNGHEIAETAKATAQKTGRSAGDSSEIADLAIIGAEIAESTIALPLYSVAWARSGDKGDSSNIGLIARHPDFLPWLRRQVTPEKVQAWFAHLMATDGSVTRFDVPGVHAMNFLLTRALGGGGMASMRNDPLGKGFGQILLDMDIEVPSSWATHPAVRQRPA</sequence>
<evidence type="ECO:0000313" key="3">
    <source>
        <dbReference type="EMBL" id="KYO52346.1"/>
    </source>
</evidence>
<evidence type="ECO:0000259" key="1">
    <source>
        <dbReference type="Pfam" id="PF07287"/>
    </source>
</evidence>
<dbReference type="EMBL" id="LPZR01000157">
    <property type="protein sequence ID" value="KYO52346.1"/>
    <property type="molecule type" value="Genomic_DNA"/>
</dbReference>
<feature type="domain" description="Acyclic terpene utilisation N-terminal" evidence="1">
    <location>
        <begin position="6"/>
        <end position="447"/>
    </location>
</feature>
<feature type="domain" description="AtuA-like ferredoxin-fold" evidence="2">
    <location>
        <begin position="522"/>
        <end position="621"/>
    </location>
</feature>
<dbReference type="PANTHER" id="PTHR47708:SF2">
    <property type="entry name" value="SI:CH73-132F6.5"/>
    <property type="match status" value="1"/>
</dbReference>
<dbReference type="InterPro" id="IPR056362">
    <property type="entry name" value="AtuA-like_ferredoxin_dom"/>
</dbReference>
<evidence type="ECO:0000259" key="2">
    <source>
        <dbReference type="Pfam" id="PF23544"/>
    </source>
</evidence>
<dbReference type="RefSeq" id="WP_062764516.1">
    <property type="nucleotide sequence ID" value="NZ_CP121043.1"/>
</dbReference>
<dbReference type="Pfam" id="PF23544">
    <property type="entry name" value="AtuA_ferredoxin"/>
    <property type="match status" value="1"/>
</dbReference>
<dbReference type="Proteomes" id="UP000075787">
    <property type="component" value="Unassembled WGS sequence"/>
</dbReference>
<evidence type="ECO:0000313" key="4">
    <source>
        <dbReference type="Proteomes" id="UP000075787"/>
    </source>
</evidence>
<dbReference type="Pfam" id="PF07287">
    <property type="entry name" value="AtuA"/>
    <property type="match status" value="1"/>
</dbReference>
<dbReference type="InterPro" id="IPR010839">
    <property type="entry name" value="AtuA_N"/>
</dbReference>
<comment type="caution">
    <text evidence="3">The sequence shown here is derived from an EMBL/GenBank/DDBJ whole genome shotgun (WGS) entry which is preliminary data.</text>
</comment>
<dbReference type="GeneID" id="97239599"/>
<protein>
    <submittedName>
        <fullName evidence="3">Terpene utilization protein AtuA</fullName>
    </submittedName>
</protein>
<dbReference type="PANTHER" id="PTHR47708">
    <property type="match status" value="1"/>
</dbReference>